<evidence type="ECO:0000313" key="4">
    <source>
        <dbReference type="EMBL" id="KAK0386241.1"/>
    </source>
</evidence>
<sequence length="304" mass="34008">MINSDSLDFFSFAPPVTMEKEPELTRPLVPAEADDDAFSSVDGDDSGYAARRRGPRKAGGAWVNVIIVCVGLLTATITFVGGVYFGSQYNLESRCATATTQWSPLLRDVKVRYRETEFDGQFHKESIFRKAPSPEVDAAWDGLGIDYRAGAISYKDGLASGLEPSFVQRAEKYGGGFMVNVEGMHHLHCLNLVRKSLYFNHQYYEALGENEFLNNGTMLEHHITHCLDTVRQVLMCNVDTGVLGQRWVDENEPYGFPDFQTTHKCKNYDDVRKWAEKLQAPPSQELPRDYLAKPKAGDVLAAPP</sequence>
<evidence type="ECO:0008006" key="6">
    <source>
        <dbReference type="Google" id="ProtNLM"/>
    </source>
</evidence>
<reference evidence="4" key="1">
    <citation type="submission" date="2022-10" db="EMBL/GenBank/DDBJ databases">
        <title>Determination and structural analysis of whole genome sequence of Sarocladium strictum F4-1.</title>
        <authorList>
            <person name="Hu L."/>
            <person name="Jiang Y."/>
        </authorList>
    </citation>
    <scope>NUCLEOTIDE SEQUENCE</scope>
    <source>
        <strain evidence="4">F4-1</strain>
    </source>
</reference>
<evidence type="ECO:0000313" key="5">
    <source>
        <dbReference type="Proteomes" id="UP001175261"/>
    </source>
</evidence>
<name>A0AA39GFJ8_SARSR</name>
<accession>A0AA39GFJ8</accession>
<keyword evidence="3" id="KW-0472">Membrane</keyword>
<feature type="compositionally biased region" description="Acidic residues" evidence="2">
    <location>
        <begin position="34"/>
        <end position="45"/>
    </location>
</feature>
<keyword evidence="3" id="KW-1133">Transmembrane helix</keyword>
<protein>
    <recommendedName>
        <fullName evidence="6">Tat pathway signal sequence</fullName>
    </recommendedName>
</protein>
<evidence type="ECO:0000256" key="1">
    <source>
        <dbReference type="ARBA" id="ARBA00035112"/>
    </source>
</evidence>
<keyword evidence="5" id="KW-1185">Reference proteome</keyword>
<dbReference type="PANTHER" id="PTHR33365:SF13">
    <property type="entry name" value="TAT PATHWAY SIGNAL SEQUENCE"/>
    <property type="match status" value="1"/>
</dbReference>
<evidence type="ECO:0000256" key="2">
    <source>
        <dbReference type="SAM" id="MobiDB-lite"/>
    </source>
</evidence>
<organism evidence="4 5">
    <name type="scientific">Sarocladium strictum</name>
    <name type="common">Black bundle disease fungus</name>
    <name type="synonym">Acremonium strictum</name>
    <dbReference type="NCBI Taxonomy" id="5046"/>
    <lineage>
        <taxon>Eukaryota</taxon>
        <taxon>Fungi</taxon>
        <taxon>Dikarya</taxon>
        <taxon>Ascomycota</taxon>
        <taxon>Pezizomycotina</taxon>
        <taxon>Sordariomycetes</taxon>
        <taxon>Hypocreomycetidae</taxon>
        <taxon>Hypocreales</taxon>
        <taxon>Sarocladiaceae</taxon>
        <taxon>Sarocladium</taxon>
    </lineage>
</organism>
<keyword evidence="3" id="KW-0812">Transmembrane</keyword>
<dbReference type="Pfam" id="PF11807">
    <property type="entry name" value="UstYa"/>
    <property type="match status" value="1"/>
</dbReference>
<proteinExistence type="inferred from homology"/>
<feature type="transmembrane region" description="Helical" evidence="3">
    <location>
        <begin position="61"/>
        <end position="85"/>
    </location>
</feature>
<dbReference type="Proteomes" id="UP001175261">
    <property type="component" value="Unassembled WGS sequence"/>
</dbReference>
<dbReference type="EMBL" id="JAPDFR010000005">
    <property type="protein sequence ID" value="KAK0386241.1"/>
    <property type="molecule type" value="Genomic_DNA"/>
</dbReference>
<comment type="caution">
    <text evidence="4">The sequence shown here is derived from an EMBL/GenBank/DDBJ whole genome shotgun (WGS) entry which is preliminary data.</text>
</comment>
<comment type="similarity">
    <text evidence="1">Belongs to the ustYa family.</text>
</comment>
<evidence type="ECO:0000256" key="3">
    <source>
        <dbReference type="SAM" id="Phobius"/>
    </source>
</evidence>
<gene>
    <name evidence="4" type="ORF">NLU13_6078</name>
</gene>
<feature type="compositionally biased region" description="Basic and acidic residues" evidence="2">
    <location>
        <begin position="286"/>
        <end position="296"/>
    </location>
</feature>
<dbReference type="AlphaFoldDB" id="A0AA39GFJ8"/>
<feature type="region of interest" description="Disordered" evidence="2">
    <location>
        <begin position="285"/>
        <end position="304"/>
    </location>
</feature>
<dbReference type="PANTHER" id="PTHR33365">
    <property type="entry name" value="YALI0B05434P"/>
    <property type="match status" value="1"/>
</dbReference>
<feature type="region of interest" description="Disordered" evidence="2">
    <location>
        <begin position="34"/>
        <end position="54"/>
    </location>
</feature>
<dbReference type="InterPro" id="IPR021765">
    <property type="entry name" value="UstYa-like"/>
</dbReference>
<dbReference type="GO" id="GO:0043386">
    <property type="term" value="P:mycotoxin biosynthetic process"/>
    <property type="evidence" value="ECO:0007669"/>
    <property type="project" value="InterPro"/>
</dbReference>